<dbReference type="EMBL" id="JAGTJS010000003">
    <property type="protein sequence ID" value="KAH7272830.1"/>
    <property type="molecule type" value="Genomic_DNA"/>
</dbReference>
<gene>
    <name evidence="2" type="ORF">B0J15DRAFT_460561</name>
</gene>
<evidence type="ECO:0000313" key="2">
    <source>
        <dbReference type="EMBL" id="KAH7272830.1"/>
    </source>
</evidence>
<sequence length="279" mass="30696">MLATLVWALGPFQQPTLDMKNSVQSSTWWWSYGGRLRCCSLKTGSSTSNAPRHRGFGGLGRGKRSHGPTAVANEARAYREAASESQLTPPALERARYRGQGLTSRDDAGTNREREPQVLARVTVDHGPWPWMETHLQNDVPSMWMEADPWCRSSTRHWLAIPPLDGGAPHHQERKKTWKDHTSRAQCLQRSQAPAGPARQRPVGLAANYSGGAPEMDQGNSGPSARPTPLQRLLLPAPWSGLISVVVPCSFHLWPTPPTEIRPSLVLLSLPTQSSRAVS</sequence>
<dbReference type="AlphaFoldDB" id="A0A9P9RCB4"/>
<dbReference type="Proteomes" id="UP000736672">
    <property type="component" value="Unassembled WGS sequence"/>
</dbReference>
<accession>A0A9P9RCB4</accession>
<evidence type="ECO:0000313" key="3">
    <source>
        <dbReference type="Proteomes" id="UP000736672"/>
    </source>
</evidence>
<feature type="region of interest" description="Disordered" evidence="1">
    <location>
        <begin position="47"/>
        <end position="113"/>
    </location>
</feature>
<comment type="caution">
    <text evidence="2">The sequence shown here is derived from an EMBL/GenBank/DDBJ whole genome shotgun (WGS) entry which is preliminary data.</text>
</comment>
<feature type="compositionally biased region" description="Basic residues" evidence="1">
    <location>
        <begin position="51"/>
        <end position="66"/>
    </location>
</feature>
<evidence type="ECO:0000256" key="1">
    <source>
        <dbReference type="SAM" id="MobiDB-lite"/>
    </source>
</evidence>
<organism evidence="2 3">
    <name type="scientific">Fusarium solani</name>
    <name type="common">Filamentous fungus</name>
    <dbReference type="NCBI Taxonomy" id="169388"/>
    <lineage>
        <taxon>Eukaryota</taxon>
        <taxon>Fungi</taxon>
        <taxon>Dikarya</taxon>
        <taxon>Ascomycota</taxon>
        <taxon>Pezizomycotina</taxon>
        <taxon>Sordariomycetes</taxon>
        <taxon>Hypocreomycetidae</taxon>
        <taxon>Hypocreales</taxon>
        <taxon>Nectriaceae</taxon>
        <taxon>Fusarium</taxon>
        <taxon>Fusarium solani species complex</taxon>
    </lineage>
</organism>
<reference evidence="2" key="1">
    <citation type="journal article" date="2021" name="Nat. Commun.">
        <title>Genetic determinants of endophytism in the Arabidopsis root mycobiome.</title>
        <authorList>
            <person name="Mesny F."/>
            <person name="Miyauchi S."/>
            <person name="Thiergart T."/>
            <person name="Pickel B."/>
            <person name="Atanasova L."/>
            <person name="Karlsson M."/>
            <person name="Huettel B."/>
            <person name="Barry K.W."/>
            <person name="Haridas S."/>
            <person name="Chen C."/>
            <person name="Bauer D."/>
            <person name="Andreopoulos W."/>
            <person name="Pangilinan J."/>
            <person name="LaButti K."/>
            <person name="Riley R."/>
            <person name="Lipzen A."/>
            <person name="Clum A."/>
            <person name="Drula E."/>
            <person name="Henrissat B."/>
            <person name="Kohler A."/>
            <person name="Grigoriev I.V."/>
            <person name="Martin F.M."/>
            <person name="Hacquard S."/>
        </authorList>
    </citation>
    <scope>NUCLEOTIDE SEQUENCE</scope>
    <source>
        <strain evidence="2">FSSC 5 MPI-SDFR-AT-0091</strain>
    </source>
</reference>
<feature type="compositionally biased region" description="Basic and acidic residues" evidence="1">
    <location>
        <begin position="104"/>
        <end position="113"/>
    </location>
</feature>
<feature type="region of interest" description="Disordered" evidence="1">
    <location>
        <begin position="165"/>
        <end position="229"/>
    </location>
</feature>
<keyword evidence="3" id="KW-1185">Reference proteome</keyword>
<proteinExistence type="predicted"/>
<protein>
    <submittedName>
        <fullName evidence="2">Uncharacterized protein</fullName>
    </submittedName>
</protein>
<name>A0A9P9RCB4_FUSSL</name>